<proteinExistence type="predicted"/>
<gene>
    <name evidence="1" type="ORF">CYMTET_28236</name>
</gene>
<protein>
    <submittedName>
        <fullName evidence="1">Uncharacterized protein</fullName>
    </submittedName>
</protein>
<dbReference type="AlphaFoldDB" id="A0AAE0KW52"/>
<evidence type="ECO:0000313" key="2">
    <source>
        <dbReference type="Proteomes" id="UP001190700"/>
    </source>
</evidence>
<organism evidence="1 2">
    <name type="scientific">Cymbomonas tetramitiformis</name>
    <dbReference type="NCBI Taxonomy" id="36881"/>
    <lineage>
        <taxon>Eukaryota</taxon>
        <taxon>Viridiplantae</taxon>
        <taxon>Chlorophyta</taxon>
        <taxon>Pyramimonadophyceae</taxon>
        <taxon>Pyramimonadales</taxon>
        <taxon>Pyramimonadaceae</taxon>
        <taxon>Cymbomonas</taxon>
    </lineage>
</organism>
<reference evidence="1 2" key="1">
    <citation type="journal article" date="2015" name="Genome Biol. Evol.">
        <title>Comparative Genomics of a Bacterivorous Green Alga Reveals Evolutionary Causalities and Consequences of Phago-Mixotrophic Mode of Nutrition.</title>
        <authorList>
            <person name="Burns J.A."/>
            <person name="Paasch A."/>
            <person name="Narechania A."/>
            <person name="Kim E."/>
        </authorList>
    </citation>
    <scope>NUCLEOTIDE SEQUENCE [LARGE SCALE GENOMIC DNA]</scope>
    <source>
        <strain evidence="1 2">PLY_AMNH</strain>
    </source>
</reference>
<accession>A0AAE0KW52</accession>
<dbReference type="EMBL" id="LGRX02015855">
    <property type="protein sequence ID" value="KAK3262937.1"/>
    <property type="molecule type" value="Genomic_DNA"/>
</dbReference>
<comment type="caution">
    <text evidence="1">The sequence shown here is derived from an EMBL/GenBank/DDBJ whole genome shotgun (WGS) entry which is preliminary data.</text>
</comment>
<dbReference type="Proteomes" id="UP001190700">
    <property type="component" value="Unassembled WGS sequence"/>
</dbReference>
<sequence>MEVRDTYKKGTIYAPKTLHYLLDARYSTRRVDGDQVLGNHEAYFSNSVSGTFWRSLLVNGYNVTLDWSSIPSNQWIHVHFDTPELFSGLGREVAITWSVWEVRLDLAGSGHPGESAFPLERVGGLTGLGQEVRIPPGASGCILELA</sequence>
<keyword evidence="2" id="KW-1185">Reference proteome</keyword>
<evidence type="ECO:0000313" key="1">
    <source>
        <dbReference type="EMBL" id="KAK3262937.1"/>
    </source>
</evidence>
<name>A0AAE0KW52_9CHLO</name>